<proteinExistence type="predicted"/>
<evidence type="ECO:0000313" key="3">
    <source>
        <dbReference type="Proteomes" id="UP000756921"/>
    </source>
</evidence>
<dbReference type="EMBL" id="WJXW01000003">
    <property type="protein sequence ID" value="KAF9737907.1"/>
    <property type="molecule type" value="Genomic_DNA"/>
</dbReference>
<accession>A0A9P6GLM0</accession>
<keyword evidence="3" id="KW-1185">Reference proteome</keyword>
<feature type="region of interest" description="Disordered" evidence="1">
    <location>
        <begin position="205"/>
        <end position="301"/>
    </location>
</feature>
<reference evidence="2" key="1">
    <citation type="journal article" date="2020" name="Mol. Plant Microbe Interact.">
        <title>Genome Sequence of the Biocontrol Agent Coniothyrium minitans strain Conio (IMI 134523).</title>
        <authorList>
            <person name="Patel D."/>
            <person name="Shittu T.A."/>
            <person name="Baroncelli R."/>
            <person name="Muthumeenakshi S."/>
            <person name="Osborne T.H."/>
            <person name="Janganan T.K."/>
            <person name="Sreenivasaprasad S."/>
        </authorList>
    </citation>
    <scope>NUCLEOTIDE SEQUENCE</scope>
    <source>
        <strain evidence="2">Conio</strain>
    </source>
</reference>
<feature type="compositionally biased region" description="Basic and acidic residues" evidence="1">
    <location>
        <begin position="329"/>
        <end position="345"/>
    </location>
</feature>
<feature type="compositionally biased region" description="Polar residues" evidence="1">
    <location>
        <begin position="24"/>
        <end position="43"/>
    </location>
</feature>
<dbReference type="AlphaFoldDB" id="A0A9P6GLM0"/>
<sequence>MPLRHSKRPSVVDGKVLEPEWDQVPQTYGSFNQDTLARISQAQAEHAHTARPTPQLPHSQSYSPEHPTRSPSLKWGASTVSASPRQPTNGRYYSSALSDEDKTALAIGDLNHNLREWTGDMLVQYHVSRIELVPYIEERQEIIAEILDEKRGSERFVLNWARQAKRFVCSPLSKLQMFKEVNTHNEQTRDEASRSMVDLRAASTPNLLLSPTSPTSSASPTPSTSGGGFPFPEGDAQNNRQTTYNGTSSIGDRLSRQSTNTYTMQSPHTSDSSRDSTRNRARAPDGRPLVRRADRNTSRVRSSLASEAASYVAKADLTFDAFLAPHASGKGETHRDSIHIQKEQPRNFSRRLSKMPSMPQLKKRASQAFSLG</sequence>
<evidence type="ECO:0000256" key="1">
    <source>
        <dbReference type="SAM" id="MobiDB-lite"/>
    </source>
</evidence>
<feature type="region of interest" description="Disordered" evidence="1">
    <location>
        <begin position="1"/>
        <end position="94"/>
    </location>
</feature>
<feature type="compositionally biased region" description="Low complexity" evidence="1">
    <location>
        <begin position="205"/>
        <end position="224"/>
    </location>
</feature>
<feature type="compositionally biased region" description="Basic and acidic residues" evidence="1">
    <location>
        <begin position="271"/>
        <end position="285"/>
    </location>
</feature>
<feature type="compositionally biased region" description="Polar residues" evidence="1">
    <location>
        <begin position="78"/>
        <end position="94"/>
    </location>
</feature>
<dbReference type="Proteomes" id="UP000756921">
    <property type="component" value="Unassembled WGS sequence"/>
</dbReference>
<comment type="caution">
    <text evidence="2">The sequence shown here is derived from an EMBL/GenBank/DDBJ whole genome shotgun (WGS) entry which is preliminary data.</text>
</comment>
<name>A0A9P6GLM0_9PLEO</name>
<feature type="compositionally biased region" description="Polar residues" evidence="1">
    <location>
        <begin position="236"/>
        <end position="268"/>
    </location>
</feature>
<protein>
    <submittedName>
        <fullName evidence="2">Uncharacterized protein</fullName>
    </submittedName>
</protein>
<dbReference type="OrthoDB" id="3769170at2759"/>
<evidence type="ECO:0000313" key="2">
    <source>
        <dbReference type="EMBL" id="KAF9737907.1"/>
    </source>
</evidence>
<organism evidence="2 3">
    <name type="scientific">Paraphaeosphaeria minitans</name>
    <dbReference type="NCBI Taxonomy" id="565426"/>
    <lineage>
        <taxon>Eukaryota</taxon>
        <taxon>Fungi</taxon>
        <taxon>Dikarya</taxon>
        <taxon>Ascomycota</taxon>
        <taxon>Pezizomycotina</taxon>
        <taxon>Dothideomycetes</taxon>
        <taxon>Pleosporomycetidae</taxon>
        <taxon>Pleosporales</taxon>
        <taxon>Massarineae</taxon>
        <taxon>Didymosphaeriaceae</taxon>
        <taxon>Paraphaeosphaeria</taxon>
    </lineage>
</organism>
<gene>
    <name evidence="2" type="ORF">PMIN01_03190</name>
</gene>
<feature type="region of interest" description="Disordered" evidence="1">
    <location>
        <begin position="328"/>
        <end position="372"/>
    </location>
</feature>